<proteinExistence type="inferred from homology"/>
<dbReference type="GO" id="GO:0000785">
    <property type="term" value="C:chromatin"/>
    <property type="evidence" value="ECO:0007669"/>
    <property type="project" value="TreeGrafter"/>
</dbReference>
<reference evidence="3" key="1">
    <citation type="submission" date="2023-11" db="UniProtKB">
        <authorList>
            <consortium name="WormBaseParasite"/>
        </authorList>
    </citation>
    <scope>IDENTIFICATION</scope>
</reference>
<sequence>MGNTKRIKSNALKWKFLSFYPQGSKCINSSIQSVGPIIINKEKNLKCSRNQYIKQHNNHNKNLPTKLDELESKLLRHPLLLFPYLVQYLPLSYPSIKEETLAFCEFIKNLDGSSIDNPEPTTLASLFAGTHEAQPPVSTPINVVELINLPYELRHSIKEPPKLLCDKHSLTDSESLPRITKSNAAKRQEKNFERLHYGAWYIPPKQWKVIKDNGANTIYNKSEFENVKTQSYKGQVESLNGKMKETHGYDAFLEFIQNKNKRIPKVRKEAFGLSIHIL</sequence>
<organism evidence="2 3">
    <name type="scientific">Schistosoma margrebowiei</name>
    <dbReference type="NCBI Taxonomy" id="48269"/>
    <lineage>
        <taxon>Eukaryota</taxon>
        <taxon>Metazoa</taxon>
        <taxon>Spiralia</taxon>
        <taxon>Lophotrochozoa</taxon>
        <taxon>Platyhelminthes</taxon>
        <taxon>Trematoda</taxon>
        <taxon>Digenea</taxon>
        <taxon>Strigeidida</taxon>
        <taxon>Schistosomatoidea</taxon>
        <taxon>Schistosomatidae</taxon>
        <taxon>Schistosoma</taxon>
    </lineage>
</organism>
<dbReference type="Proteomes" id="UP000050790">
    <property type="component" value="Unassembled WGS sequence"/>
</dbReference>
<dbReference type="PANTHER" id="PTHR46449:SF5">
    <property type="entry name" value="FAMILY WITH SEQUENCE SIMILARITY 47 MEMBER E"/>
    <property type="match status" value="1"/>
</dbReference>
<accession>A0AA85ACV8</accession>
<protein>
    <submittedName>
        <fullName evidence="3">Uncharacterized protein</fullName>
    </submittedName>
</protein>
<dbReference type="PANTHER" id="PTHR46449">
    <property type="entry name" value="ZGC:158260"/>
    <property type="match status" value="1"/>
</dbReference>
<dbReference type="WBParaSite" id="SMRG1_78140.1">
    <property type="protein sequence ID" value="SMRG1_78140.1"/>
    <property type="gene ID" value="SMRG1_78140"/>
</dbReference>
<evidence type="ECO:0000313" key="3">
    <source>
        <dbReference type="WBParaSite" id="SMRG1_78140.1"/>
    </source>
</evidence>
<dbReference type="AlphaFoldDB" id="A0AA85ACV8"/>
<comment type="similarity">
    <text evidence="1">Belongs to the FAM47 family.</text>
</comment>
<evidence type="ECO:0000313" key="2">
    <source>
        <dbReference type="Proteomes" id="UP000050790"/>
    </source>
</evidence>
<dbReference type="InterPro" id="IPR032743">
    <property type="entry name" value="FAM47"/>
</dbReference>
<name>A0AA85ACV8_9TREM</name>
<dbReference type="GO" id="GO:0045815">
    <property type="term" value="P:transcription initiation-coupled chromatin remodeling"/>
    <property type="evidence" value="ECO:0007669"/>
    <property type="project" value="TreeGrafter"/>
</dbReference>
<evidence type="ECO:0000256" key="1">
    <source>
        <dbReference type="ARBA" id="ARBA00005277"/>
    </source>
</evidence>